<proteinExistence type="inferred from homology"/>
<evidence type="ECO:0000313" key="3">
    <source>
        <dbReference type="Proteomes" id="UP000026941"/>
    </source>
</evidence>
<dbReference type="SUPFAM" id="SSF51161">
    <property type="entry name" value="Trimeric LpxA-like enzymes"/>
    <property type="match status" value="1"/>
</dbReference>
<evidence type="ECO:0000256" key="1">
    <source>
        <dbReference type="ARBA" id="ARBA00007274"/>
    </source>
</evidence>
<dbReference type="InterPro" id="IPR001451">
    <property type="entry name" value="Hexapep"/>
</dbReference>
<dbReference type="AlphaFoldDB" id="A0AA87Q432"/>
<comment type="caution">
    <text evidence="2">The sequence shown here is derived from an EMBL/GenBank/DDBJ whole genome shotgun (WGS) entry which is preliminary data.</text>
</comment>
<organism evidence="2 3">
    <name type="scientific">Rhizobium rhizogenes NBRC 13257</name>
    <dbReference type="NCBI Taxonomy" id="1220581"/>
    <lineage>
        <taxon>Bacteria</taxon>
        <taxon>Pseudomonadati</taxon>
        <taxon>Pseudomonadota</taxon>
        <taxon>Alphaproteobacteria</taxon>
        <taxon>Hyphomicrobiales</taxon>
        <taxon>Rhizobiaceae</taxon>
        <taxon>Rhizobium/Agrobacterium group</taxon>
        <taxon>Rhizobium</taxon>
    </lineage>
</organism>
<gene>
    <name evidence="2" type="ORF">RRH01S_03_00520</name>
</gene>
<dbReference type="RefSeq" id="WP_042470664.1">
    <property type="nucleotide sequence ID" value="NZ_BAYX01000003.1"/>
</dbReference>
<dbReference type="Pfam" id="PF00132">
    <property type="entry name" value="Hexapep"/>
    <property type="match status" value="1"/>
</dbReference>
<dbReference type="PANTHER" id="PTHR43300">
    <property type="entry name" value="ACETYLTRANSFERASE"/>
    <property type="match status" value="1"/>
</dbReference>
<reference evidence="2 3" key="1">
    <citation type="submission" date="2014-05" db="EMBL/GenBank/DDBJ databases">
        <title>Whole genome shotgun sequence of Rhizobium rhizogenes NBRC 13257.</title>
        <authorList>
            <person name="Katano-Makiyama Y."/>
            <person name="Hosoyama A."/>
            <person name="Hashimoto M."/>
            <person name="Hosoyama Y."/>
            <person name="Noguchi M."/>
            <person name="Tsuchikane K."/>
            <person name="Kimura A."/>
            <person name="Ohji S."/>
            <person name="Ichikawa N."/>
            <person name="Yamazoe A."/>
            <person name="Fujita N."/>
        </authorList>
    </citation>
    <scope>NUCLEOTIDE SEQUENCE [LARGE SCALE GENOMIC DNA]</scope>
    <source>
        <strain evidence="2 3">NBRC 13257</strain>
    </source>
</reference>
<protein>
    <recommendedName>
        <fullName evidence="4">Acyltransferase</fullName>
    </recommendedName>
</protein>
<dbReference type="PANTHER" id="PTHR43300:SF11">
    <property type="entry name" value="ACETYLTRANSFERASE RV3034C-RELATED"/>
    <property type="match status" value="1"/>
</dbReference>
<dbReference type="CDD" id="cd04647">
    <property type="entry name" value="LbH_MAT_like"/>
    <property type="match status" value="1"/>
</dbReference>
<dbReference type="Pfam" id="PF14602">
    <property type="entry name" value="Hexapep_2"/>
    <property type="match status" value="1"/>
</dbReference>
<accession>A0AA87Q432</accession>
<evidence type="ECO:0000313" key="2">
    <source>
        <dbReference type="EMBL" id="GAJ91984.1"/>
    </source>
</evidence>
<dbReference type="Gene3D" id="2.160.10.10">
    <property type="entry name" value="Hexapeptide repeat proteins"/>
    <property type="match status" value="1"/>
</dbReference>
<dbReference type="InterPro" id="IPR050179">
    <property type="entry name" value="Trans_hexapeptide_repeat"/>
</dbReference>
<dbReference type="Proteomes" id="UP000026941">
    <property type="component" value="Unassembled WGS sequence"/>
</dbReference>
<sequence length="566" mass="61626">MQAAANTLEAREHLTAEFDAHPWLFEHHATAGQRSEQEAFIAELAQRLPLRIGEACFLSPRAHIFPDSLMLGDRCIVAAGVRIHGQLIAGDHCSFNLNASVIGHVRMGSWVRVAAGAVLAGFDHIADDPEKPIALQGVSFKGIEIGDDVWIGANAVVTDGIRIGNHCIIAAGAVVTRDVPDYALVGGNPARLIRDRRRPRSSSPPDPLVAEIKVFSDRIGKEWSGILAAHAAPTPDRASWYLDPRNNGNAPFRADCDAIQIAAMFGAVPDPFAKEEWTDRLAALQDPATGLCFNADRVQAVRDNPPADPGGDNLYNILCVGYALECLGAAFRHPIAWASRLDPGTLQRALDGLPWVGRGWSSGAWVDALGTAYYLNTRNFGDPGELATLMGWLTTRADPVTGLWGGPVGDDWLQPVNGFYRLTRGTYAQFGIPLPYPERTIDAVLAHLRRNGRFERARFDACNVLDVVHPLMLCARQTDYRAEEVAEVMRHFLSAALRHYTPGQGFAFARSEAPGLQGTEMWLSIVGLILTYLGLSDAASFQLVGVHRWDPALPVGNIRWPALAVR</sequence>
<comment type="similarity">
    <text evidence="1">Belongs to the transferase hexapeptide repeat family.</text>
</comment>
<evidence type="ECO:0008006" key="4">
    <source>
        <dbReference type="Google" id="ProtNLM"/>
    </source>
</evidence>
<name>A0AA87Q432_RHIRH</name>
<dbReference type="EMBL" id="BAYX01000003">
    <property type="protein sequence ID" value="GAJ91984.1"/>
    <property type="molecule type" value="Genomic_DNA"/>
</dbReference>
<dbReference type="InterPro" id="IPR011004">
    <property type="entry name" value="Trimer_LpxA-like_sf"/>
</dbReference>